<keyword evidence="2 6" id="KW-0963">Cytoplasm</keyword>
<evidence type="ECO:0000313" key="9">
    <source>
        <dbReference type="Proteomes" id="UP000199202"/>
    </source>
</evidence>
<dbReference type="GO" id="GO:0000287">
    <property type="term" value="F:magnesium ion binding"/>
    <property type="evidence" value="ECO:0007669"/>
    <property type="project" value="UniProtKB-UniRule"/>
</dbReference>
<dbReference type="Proteomes" id="UP000199202">
    <property type="component" value="Unassembled WGS sequence"/>
</dbReference>
<dbReference type="EC" id="3.1.21.7" evidence="6"/>
<proteinExistence type="inferred from homology"/>
<reference evidence="8 9" key="1">
    <citation type="submission" date="2016-10" db="EMBL/GenBank/DDBJ databases">
        <authorList>
            <person name="de Groot N.N."/>
        </authorList>
    </citation>
    <scope>NUCLEOTIDE SEQUENCE [LARGE SCALE GENOMIC DNA]</scope>
    <source>
        <strain evidence="8 9">CGMCC 4.6533</strain>
    </source>
</reference>
<dbReference type="CDD" id="cd06559">
    <property type="entry name" value="Endonuclease_V"/>
    <property type="match status" value="1"/>
</dbReference>
<dbReference type="Pfam" id="PF04493">
    <property type="entry name" value="Endonuclease_5"/>
    <property type="match status" value="1"/>
</dbReference>
<gene>
    <name evidence="6" type="primary">nfi</name>
    <name evidence="8" type="ORF">SAMN05421869_13814</name>
</gene>
<dbReference type="PANTHER" id="PTHR28511">
    <property type="entry name" value="ENDONUCLEASE V"/>
    <property type="match status" value="1"/>
</dbReference>
<comment type="subcellular location">
    <subcellularLocation>
        <location evidence="1 6">Cytoplasm</location>
    </subcellularLocation>
</comment>
<dbReference type="EMBL" id="FNDJ01000038">
    <property type="protein sequence ID" value="SDM19954.1"/>
    <property type="molecule type" value="Genomic_DNA"/>
</dbReference>
<dbReference type="GO" id="GO:0003727">
    <property type="term" value="F:single-stranded RNA binding"/>
    <property type="evidence" value="ECO:0007669"/>
    <property type="project" value="TreeGrafter"/>
</dbReference>
<keyword evidence="9" id="KW-1185">Reference proteome</keyword>
<keyword evidence="4 6" id="KW-0255">Endonuclease</keyword>
<evidence type="ECO:0000256" key="1">
    <source>
        <dbReference type="ARBA" id="ARBA00004496"/>
    </source>
</evidence>
<dbReference type="HAMAP" id="MF_00801">
    <property type="entry name" value="Endonuclease_5"/>
    <property type="match status" value="1"/>
</dbReference>
<comment type="function">
    <text evidence="6">DNA repair enzyme involved in the repair of deaminated bases. Selectively cleaves double-stranded DNA at the second phosphodiester bond 3' to a deoxyinosine leaving behind the intact lesion on the nicked DNA.</text>
</comment>
<keyword evidence="6" id="KW-0234">DNA repair</keyword>
<keyword evidence="6" id="KW-0227">DNA damage</keyword>
<name>A0A1G9R9Q9_9ACTN</name>
<evidence type="ECO:0000256" key="2">
    <source>
        <dbReference type="ARBA" id="ARBA00022490"/>
    </source>
</evidence>
<dbReference type="GO" id="GO:0043737">
    <property type="term" value="F:deoxyribonuclease V activity"/>
    <property type="evidence" value="ECO:0007669"/>
    <property type="project" value="UniProtKB-UniRule"/>
</dbReference>
<dbReference type="STRING" id="633440.SAMN05421869_13814"/>
<feature type="binding site" evidence="6">
    <location>
        <position position="78"/>
    </location>
    <ligand>
        <name>Mg(2+)</name>
        <dbReference type="ChEBI" id="CHEBI:18420"/>
    </ligand>
</feature>
<evidence type="ECO:0000256" key="5">
    <source>
        <dbReference type="ARBA" id="ARBA00022801"/>
    </source>
</evidence>
<dbReference type="GO" id="GO:0005737">
    <property type="term" value="C:cytoplasm"/>
    <property type="evidence" value="ECO:0007669"/>
    <property type="project" value="UniProtKB-SubCell"/>
</dbReference>
<keyword evidence="6" id="KW-0479">Metal-binding</keyword>
<evidence type="ECO:0000256" key="6">
    <source>
        <dbReference type="HAMAP-Rule" id="MF_00801"/>
    </source>
</evidence>
<dbReference type="GO" id="GO:0006281">
    <property type="term" value="P:DNA repair"/>
    <property type="evidence" value="ECO:0007669"/>
    <property type="project" value="UniProtKB-UniRule"/>
</dbReference>
<evidence type="ECO:0000256" key="7">
    <source>
        <dbReference type="SAM" id="MobiDB-lite"/>
    </source>
</evidence>
<protein>
    <recommendedName>
        <fullName evidence="6">Endonuclease V</fullName>
        <ecNumber evidence="6">3.1.21.7</ecNumber>
    </recommendedName>
    <alternativeName>
        <fullName evidence="6">Deoxyinosine 3'endonuclease</fullName>
    </alternativeName>
    <alternativeName>
        <fullName evidence="6">Deoxyribonuclease V</fullName>
        <shortName evidence="6">DNase V</shortName>
    </alternativeName>
</protein>
<feature type="binding site" evidence="6">
    <location>
        <position position="145"/>
    </location>
    <ligand>
        <name>Mg(2+)</name>
        <dbReference type="ChEBI" id="CHEBI:18420"/>
    </ligand>
</feature>
<organism evidence="8 9">
    <name type="scientific">Nonomuraea jiangxiensis</name>
    <dbReference type="NCBI Taxonomy" id="633440"/>
    <lineage>
        <taxon>Bacteria</taxon>
        <taxon>Bacillati</taxon>
        <taxon>Actinomycetota</taxon>
        <taxon>Actinomycetes</taxon>
        <taxon>Streptosporangiales</taxon>
        <taxon>Streptosporangiaceae</taxon>
        <taxon>Nonomuraea</taxon>
    </lineage>
</organism>
<evidence type="ECO:0000256" key="3">
    <source>
        <dbReference type="ARBA" id="ARBA00022722"/>
    </source>
</evidence>
<keyword evidence="6" id="KW-0460">Magnesium</keyword>
<keyword evidence="5 6" id="KW-0378">Hydrolase</keyword>
<keyword evidence="3 6" id="KW-0540">Nuclease</keyword>
<evidence type="ECO:0000256" key="4">
    <source>
        <dbReference type="ARBA" id="ARBA00022759"/>
    </source>
</evidence>
<dbReference type="PANTHER" id="PTHR28511:SF1">
    <property type="entry name" value="ENDONUCLEASE V"/>
    <property type="match status" value="1"/>
</dbReference>
<accession>A0A1G9R9Q9</accession>
<dbReference type="Gene3D" id="3.30.2170.10">
    <property type="entry name" value="archaeoglobus fulgidus dsm 4304 superfamily"/>
    <property type="match status" value="1"/>
</dbReference>
<dbReference type="InterPro" id="IPR007581">
    <property type="entry name" value="Endonuclease-V"/>
</dbReference>
<feature type="region of interest" description="Disordered" evidence="7">
    <location>
        <begin position="1"/>
        <end position="27"/>
    </location>
</feature>
<dbReference type="AlphaFoldDB" id="A0A1G9R9Q9"/>
<dbReference type="GO" id="GO:0016891">
    <property type="term" value="F:RNA endonuclease activity producing 5'-phosphomonoesters, hydrolytic mechanism"/>
    <property type="evidence" value="ECO:0007669"/>
    <property type="project" value="TreeGrafter"/>
</dbReference>
<feature type="site" description="Interaction with target DNA" evidence="6">
    <location>
        <position position="115"/>
    </location>
</feature>
<comment type="similarity">
    <text evidence="6">Belongs to the endonuclease V family.</text>
</comment>
<comment type="catalytic activity">
    <reaction evidence="6">
        <text>Endonucleolytic cleavage at apurinic or apyrimidinic sites to products with a 5'-phosphate.</text>
        <dbReference type="EC" id="3.1.21.7"/>
    </reaction>
</comment>
<evidence type="ECO:0000313" key="8">
    <source>
        <dbReference type="EMBL" id="SDM19954.1"/>
    </source>
</evidence>
<comment type="cofactor">
    <cofactor evidence="6">
        <name>Mg(2+)</name>
        <dbReference type="ChEBI" id="CHEBI:18420"/>
    </cofactor>
</comment>
<sequence>MTSLMAPDITESLPDGLSEPVPGGGHPGRKGAYLSRVHVERLHPWPTGVAEAEAIQDRLVGRVELTGPVTFTLVAGLDVHYHGDDSLTAAVVVFDGGTLEPVEQVVAHGRAAFPYVPGLFAFRELPALVEALERLTVTPDLLVCDGYGLAHPRGFGLACHLGVLTGLPALGVGKTPFVGTHETPGPERGDWTPIVHEGATVGRALRTRRDVKPVYVSQGHRISLDTATAQVLRLTTRYRLPDPIRHADHLARHPNATGSPEARM</sequence>